<reference evidence="2 4" key="3">
    <citation type="submission" date="2008-05" db="EMBL/GenBank/DDBJ databases">
        <authorList>
            <person name="Fulton L."/>
            <person name="Clifton S."/>
            <person name="Fulton B."/>
            <person name="Xu J."/>
            <person name="Minx P."/>
            <person name="Pepin K.H."/>
            <person name="Johnson M."/>
            <person name="Thiruvilangam P."/>
            <person name="Bhonagiri V."/>
            <person name="Nash W.E."/>
            <person name="Mardis E.R."/>
            <person name="Wilson R.K."/>
        </authorList>
    </citation>
    <scope>NUCLEOTIDE SEQUENCE [LARGE SCALE GENOMIC DNA]</scope>
    <source>
        <strain evidence="2 4">ATCC 25827</strain>
    </source>
</reference>
<dbReference type="AlphaFoldDB" id="A0AA87CNV4"/>
<evidence type="ECO:0000313" key="4">
    <source>
        <dbReference type="Proteomes" id="UP000004506"/>
    </source>
</evidence>
<dbReference type="RefSeq" id="WP_004916916.1">
    <property type="nucleotide sequence ID" value="NZ_DS607655.1"/>
</dbReference>
<reference evidence="4" key="1">
    <citation type="submission" date="2008-04" db="EMBL/GenBank/DDBJ databases">
        <title>Draft genome sequence of Providencia stuartii (ATCC 25827).</title>
        <authorList>
            <person name="Sudarsanam P."/>
            <person name="Ley R."/>
            <person name="Guruge J."/>
            <person name="Turnbaugh P.J."/>
            <person name="Mahowald M."/>
            <person name="Liep D."/>
            <person name="Gordon J."/>
        </authorList>
    </citation>
    <scope>NUCLEOTIDE SEQUENCE [LARGE SCALE GENOMIC DNA]</scope>
    <source>
        <strain evidence="3 4">ATCC 25827</strain>
    </source>
</reference>
<keyword evidence="1" id="KW-0732">Signal</keyword>
<feature type="signal peptide" evidence="1">
    <location>
        <begin position="1"/>
        <end position="24"/>
    </location>
</feature>
<name>A0AA87CNV4_PROST</name>
<reference evidence="2" key="4">
    <citation type="submission" date="2016-11" db="EMBL/GenBank/DDBJ databases">
        <title>Draft genome sequence of Providencia stuartii (ATCC 25827).</title>
        <authorList>
            <person name="Sudarsanam P."/>
            <person name="Ley R."/>
            <person name="Guruge J."/>
            <person name="Turnbaugh P.J."/>
            <person name="Mahowald M."/>
            <person name="Liep D."/>
            <person name="Gordon J."/>
        </authorList>
    </citation>
    <scope>NUCLEOTIDE SEQUENCE</scope>
    <source>
        <strain evidence="2 4">ATCC 25827</strain>
    </source>
</reference>
<organism evidence="2 4">
    <name type="scientific">Providencia stuartii ATCC 25827</name>
    <dbReference type="NCBI Taxonomy" id="471874"/>
    <lineage>
        <taxon>Bacteria</taxon>
        <taxon>Pseudomonadati</taxon>
        <taxon>Pseudomonadota</taxon>
        <taxon>Gammaproteobacteria</taxon>
        <taxon>Enterobacterales</taxon>
        <taxon>Morganellaceae</taxon>
        <taxon>Providencia</taxon>
    </lineage>
</organism>
<accession>A0AA87CNV4</accession>
<evidence type="ECO:0008006" key="5">
    <source>
        <dbReference type="Google" id="ProtNLM"/>
    </source>
</evidence>
<reference evidence="4" key="2">
    <citation type="submission" date="2008-04" db="EMBL/GenBank/DDBJ databases">
        <title>Draft genome sequence of Providencia stuartii(ATCC 25827).</title>
        <authorList>
            <person name="Sudarsanam P."/>
            <person name="Ley R."/>
            <person name="Guruge J."/>
            <person name="Turnbaugh P.J."/>
            <person name="Mahowald M."/>
            <person name="Liep D."/>
            <person name="Gordon J."/>
        </authorList>
    </citation>
    <scope>NUCLEOTIDE SEQUENCE [LARGE SCALE GENOMIC DNA]</scope>
    <source>
        <strain evidence="4">ATCC 25827</strain>
    </source>
</reference>
<evidence type="ECO:0000256" key="1">
    <source>
        <dbReference type="SAM" id="SignalP"/>
    </source>
</evidence>
<dbReference type="EMBL" id="ABJD02000119">
    <property type="protein sequence ID" value="EDU57241.1"/>
    <property type="molecule type" value="Genomic_DNA"/>
</dbReference>
<comment type="caution">
    <text evidence="2">The sequence shown here is derived from an EMBL/GenBank/DDBJ whole genome shotgun (WGS) entry which is preliminary data.</text>
</comment>
<sequence length="316" mass="32793">MKNIKNLIAIAVAAAIMSPMAAIANLPPDNVGNVTYMGNIVANSPMWQWTVNDYPGPRLDAKPSEATTTADGVTTYKLAGQPFIAVSGYLPSMTGMVGPDTNTIGVRDITEFRDGNGSPITDIKSLAEPQAMSFAISAVSTDASGAQAVGKLTLKATEVRGGRYAGVNSSDGRKVLASYVVTSSAKKIPTPDGSCFVGNSGPALTLSGEGADIKFTDGSKTAAAAYLSALQQADVTGNVKLASLDGYTTSPATQYAVGCETPTTEFMASVSSPTAHRTYHYMAAAHIVELTPTDLEFNTPVQGAWNATLNVTAYQM</sequence>
<proteinExistence type="predicted"/>
<protein>
    <recommendedName>
        <fullName evidence="5">Fimbrial protein</fullName>
    </recommendedName>
</protein>
<dbReference type="Proteomes" id="UP000004506">
    <property type="component" value="Unassembled WGS sequence"/>
</dbReference>
<reference evidence="2" key="5">
    <citation type="submission" date="2016-11" db="EMBL/GenBank/DDBJ databases">
        <title>Draft genome sequence of Providencia stuartii(ATCC 25827).</title>
        <authorList>
            <person name="Sudarsanam P."/>
            <person name="Ley R."/>
            <person name="Guruge J."/>
            <person name="Turnbaugh P.J."/>
            <person name="Mahowald M."/>
            <person name="Liep D."/>
            <person name="Gordon J."/>
        </authorList>
    </citation>
    <scope>NUCLEOTIDE SEQUENCE</scope>
    <source>
        <strain evidence="2">ATCC 25827</strain>
    </source>
</reference>
<evidence type="ECO:0000313" key="3">
    <source>
        <dbReference type="EMBL" id="EDU57493.1"/>
    </source>
</evidence>
<evidence type="ECO:0000313" key="2">
    <source>
        <dbReference type="EMBL" id="EDU57241.1"/>
    </source>
</evidence>
<feature type="chain" id="PRO_5041589652" description="Fimbrial protein" evidence="1">
    <location>
        <begin position="25"/>
        <end position="316"/>
    </location>
</feature>
<gene>
    <name evidence="3" type="ORF">PROSTU_04738</name>
    <name evidence="2" type="ORF">PROSTU_04856</name>
</gene>
<dbReference type="EMBL" id="ABJD02000118">
    <property type="protein sequence ID" value="EDU57493.1"/>
    <property type="molecule type" value="Genomic_DNA"/>
</dbReference>